<organism evidence="7 8">
    <name type="scientific">Ascidiaceihabitans donghaensis</name>
    <dbReference type="NCBI Taxonomy" id="1510460"/>
    <lineage>
        <taxon>Bacteria</taxon>
        <taxon>Pseudomonadati</taxon>
        <taxon>Pseudomonadota</taxon>
        <taxon>Alphaproteobacteria</taxon>
        <taxon>Rhodobacterales</taxon>
        <taxon>Paracoccaceae</taxon>
        <taxon>Ascidiaceihabitans</taxon>
    </lineage>
</organism>
<evidence type="ECO:0000256" key="2">
    <source>
        <dbReference type="ARBA" id="ARBA00022692"/>
    </source>
</evidence>
<feature type="domain" description="RDD" evidence="6">
    <location>
        <begin position="18"/>
        <end position="134"/>
    </location>
</feature>
<dbReference type="InterPro" id="IPR010432">
    <property type="entry name" value="RDD"/>
</dbReference>
<proteinExistence type="predicted"/>
<evidence type="ECO:0000256" key="1">
    <source>
        <dbReference type="ARBA" id="ARBA00004141"/>
    </source>
</evidence>
<dbReference type="RefSeq" id="WP_108828590.1">
    <property type="nucleotide sequence ID" value="NZ_OMOR01000001.1"/>
</dbReference>
<feature type="transmembrane region" description="Helical" evidence="5">
    <location>
        <begin position="62"/>
        <end position="81"/>
    </location>
</feature>
<gene>
    <name evidence="7" type="ORF">ASD8599_02266</name>
</gene>
<feature type="transmembrane region" description="Helical" evidence="5">
    <location>
        <begin position="101"/>
        <end position="122"/>
    </location>
</feature>
<evidence type="ECO:0000256" key="3">
    <source>
        <dbReference type="ARBA" id="ARBA00022989"/>
    </source>
</evidence>
<comment type="subcellular location">
    <subcellularLocation>
        <location evidence="1">Membrane</location>
        <topology evidence="1">Multi-pass membrane protein</topology>
    </subcellularLocation>
</comment>
<dbReference type="OrthoDB" id="7270324at2"/>
<evidence type="ECO:0000259" key="6">
    <source>
        <dbReference type="Pfam" id="PF06271"/>
    </source>
</evidence>
<reference evidence="7 8" key="1">
    <citation type="submission" date="2018-03" db="EMBL/GenBank/DDBJ databases">
        <authorList>
            <person name="Keele B.F."/>
        </authorList>
    </citation>
    <scope>NUCLEOTIDE SEQUENCE [LARGE SCALE GENOMIC DNA]</scope>
    <source>
        <strain evidence="7 8">CECT 8599</strain>
    </source>
</reference>
<dbReference type="AlphaFoldDB" id="A0A2R8BEL0"/>
<sequence>MTHLPDPDRQSQFYADVPGKRLLAWVIDAVIIGILTAVIVPFTAFTALFFLPFLLFVVSLGYRIITIAGGSATLGMRIAAIELRNRDGMRLNFAEAALHTIGYHLTLGTVVVQIVSVIFMCASPRGQSLTDMVLGTAMLNRRSR</sequence>
<dbReference type="Pfam" id="PF06271">
    <property type="entry name" value="RDD"/>
    <property type="match status" value="1"/>
</dbReference>
<feature type="transmembrane region" description="Helical" evidence="5">
    <location>
        <begin position="22"/>
        <end position="55"/>
    </location>
</feature>
<protein>
    <recommendedName>
        <fullName evidence="6">RDD domain-containing protein</fullName>
    </recommendedName>
</protein>
<keyword evidence="3 5" id="KW-1133">Transmembrane helix</keyword>
<evidence type="ECO:0000256" key="4">
    <source>
        <dbReference type="ARBA" id="ARBA00023136"/>
    </source>
</evidence>
<evidence type="ECO:0000313" key="8">
    <source>
        <dbReference type="Proteomes" id="UP000244880"/>
    </source>
</evidence>
<evidence type="ECO:0000313" key="7">
    <source>
        <dbReference type="EMBL" id="SPH21514.1"/>
    </source>
</evidence>
<dbReference type="EMBL" id="OMOR01000001">
    <property type="protein sequence ID" value="SPH21514.1"/>
    <property type="molecule type" value="Genomic_DNA"/>
</dbReference>
<evidence type="ECO:0000256" key="5">
    <source>
        <dbReference type="SAM" id="Phobius"/>
    </source>
</evidence>
<dbReference type="GO" id="GO:0016020">
    <property type="term" value="C:membrane"/>
    <property type="evidence" value="ECO:0007669"/>
    <property type="project" value="UniProtKB-SubCell"/>
</dbReference>
<dbReference type="Proteomes" id="UP000244880">
    <property type="component" value="Unassembled WGS sequence"/>
</dbReference>
<name>A0A2R8BEL0_9RHOB</name>
<keyword evidence="4 5" id="KW-0472">Membrane</keyword>
<keyword evidence="2 5" id="KW-0812">Transmembrane</keyword>
<accession>A0A2R8BEL0</accession>
<keyword evidence="8" id="KW-1185">Reference proteome</keyword>